<dbReference type="AlphaFoldDB" id="F7VZE2"/>
<keyword evidence="4" id="KW-1185">Reference proteome</keyword>
<dbReference type="SUPFAM" id="SSF56112">
    <property type="entry name" value="Protein kinase-like (PK-like)"/>
    <property type="match status" value="1"/>
</dbReference>
<feature type="compositionally biased region" description="Low complexity" evidence="1">
    <location>
        <begin position="228"/>
        <end position="239"/>
    </location>
</feature>
<accession>F7VZE2</accession>
<evidence type="ECO:0000259" key="2">
    <source>
        <dbReference type="PROSITE" id="PS50011"/>
    </source>
</evidence>
<feature type="domain" description="Protein kinase" evidence="2">
    <location>
        <begin position="261"/>
        <end position="607"/>
    </location>
</feature>
<dbReference type="EMBL" id="CABT02000015">
    <property type="protein sequence ID" value="CCC10890.1"/>
    <property type="molecule type" value="Genomic_DNA"/>
</dbReference>
<dbReference type="GO" id="GO:0004674">
    <property type="term" value="F:protein serine/threonine kinase activity"/>
    <property type="evidence" value="ECO:0007669"/>
    <property type="project" value="TreeGrafter"/>
</dbReference>
<sequence length="619" mass="71422">MAPRAKAVGLADPHVDICFDRGNCYYDTDHPFKRRNTDIKPHDDGLEIFRTVRRELEARIIKKGSNYFIPRGCLHDIFTPGRLLAVVQQLWKNMSGHDQQSFCQKVLYDVRCWKVFLLFILTKHHKLLPQLWKEESDRNEKLRLSDRCLPLKSIDSESGEIKCQNENHSFHQFPGWEEEDLSHCQLHSFEQASYALNAVYFKLPTDGEQNHVHYCLGPKDVLPYTIMPSRAPDSPSSDRGFLSERADSPGQSSNNGNPRSDTDQDDNLHGGFGEVMRIIIDRSHFDFGHLGSDNGNNKEVAFALKRLHASDKEAFDKELASLISVKAQKGTHLIKLLTTFSVIEQDGGNEVFYLLFPWAEGNLWKYWKVHQPRNEQERLALAPWMAQQCHQLAIALLCVHNERQLTLSYYDILDEKGELYGRHGDIKAENVLYFEADRTLVLSDFGLGRLHTKYSRSNADPKALERSATYRAPEFDLPRGRISRACDVFSLGCTFLEFVTWHVLDYDAVYNVFPNKRMDDDTVYGFETDTFFKIEGDIAIIKPQVRDWMEDLKKDKEDKKASEYTKQFLDIIEQMLNPDPTARIKVSKLVRELGKISRACEDDKSYYGGESPSRSYVFH</sequence>
<dbReference type="HOGENOM" id="CLU_017513_3_0_1"/>
<dbReference type="OMA" id="MAQQCHQ"/>
<dbReference type="Pfam" id="PF00069">
    <property type="entry name" value="Pkinase"/>
    <property type="match status" value="1"/>
</dbReference>
<dbReference type="InterPro" id="IPR011009">
    <property type="entry name" value="Kinase-like_dom_sf"/>
</dbReference>
<proteinExistence type="predicted"/>
<feature type="compositionally biased region" description="Polar residues" evidence="1">
    <location>
        <begin position="249"/>
        <end position="259"/>
    </location>
</feature>
<dbReference type="Proteomes" id="UP000001881">
    <property type="component" value="Unassembled WGS sequence"/>
</dbReference>
<protein>
    <submittedName>
        <fullName evidence="3">WGS project CABT00000000 data, contig 2.15</fullName>
    </submittedName>
</protein>
<dbReference type="PANTHER" id="PTHR24359">
    <property type="entry name" value="SERINE/THREONINE-PROTEIN KINASE SBK1"/>
    <property type="match status" value="1"/>
</dbReference>
<dbReference type="InParanoid" id="F7VZE2"/>
<dbReference type="eggNOG" id="KOG0594">
    <property type="taxonomic scope" value="Eukaryota"/>
</dbReference>
<dbReference type="STRING" id="771870.F7VZE2"/>
<dbReference type="PROSITE" id="PS50011">
    <property type="entry name" value="PROTEIN_KINASE_DOM"/>
    <property type="match status" value="1"/>
</dbReference>
<evidence type="ECO:0000256" key="1">
    <source>
        <dbReference type="SAM" id="MobiDB-lite"/>
    </source>
</evidence>
<dbReference type="KEGG" id="smp:10804078"/>
<name>F7VZE2_SORMK</name>
<dbReference type="GeneID" id="10804078"/>
<evidence type="ECO:0000313" key="4">
    <source>
        <dbReference type="Proteomes" id="UP000001881"/>
    </source>
</evidence>
<dbReference type="SMART" id="SM00220">
    <property type="entry name" value="S_TKc"/>
    <property type="match status" value="1"/>
</dbReference>
<feature type="region of interest" description="Disordered" evidence="1">
    <location>
        <begin position="226"/>
        <end position="267"/>
    </location>
</feature>
<dbReference type="VEuPathDB" id="FungiDB:SMAC_04121"/>
<dbReference type="OrthoDB" id="20872at2759"/>
<organism evidence="3 4">
    <name type="scientific">Sordaria macrospora (strain ATCC MYA-333 / DSM 997 / K(L3346) / K-hell)</name>
    <dbReference type="NCBI Taxonomy" id="771870"/>
    <lineage>
        <taxon>Eukaryota</taxon>
        <taxon>Fungi</taxon>
        <taxon>Dikarya</taxon>
        <taxon>Ascomycota</taxon>
        <taxon>Pezizomycotina</taxon>
        <taxon>Sordariomycetes</taxon>
        <taxon>Sordariomycetidae</taxon>
        <taxon>Sordariales</taxon>
        <taxon>Sordariaceae</taxon>
        <taxon>Sordaria</taxon>
    </lineage>
</organism>
<gene>
    <name evidence="3" type="ORF">SMAC_04121</name>
</gene>
<dbReference type="InterPro" id="IPR000719">
    <property type="entry name" value="Prot_kinase_dom"/>
</dbReference>
<dbReference type="FunFam" id="1.10.510.10:FF:001799">
    <property type="entry name" value="Kinase-like protein"/>
    <property type="match status" value="1"/>
</dbReference>
<reference evidence="3 4" key="1">
    <citation type="journal article" date="2010" name="PLoS Genet.">
        <title>De novo assembly of a 40 Mb eukaryotic genome from short sequence reads: Sordaria macrospora, a model organism for fungal morphogenesis.</title>
        <authorList>
            <person name="Nowrousian M."/>
            <person name="Stajich J."/>
            <person name="Chu M."/>
            <person name="Engh I."/>
            <person name="Espagne E."/>
            <person name="Halliday K."/>
            <person name="Kamerewerd J."/>
            <person name="Kempken F."/>
            <person name="Knab B."/>
            <person name="Kuo H.C."/>
            <person name="Osiewacz H.D."/>
            <person name="Poeggeler S."/>
            <person name="Read N."/>
            <person name="Seiler S."/>
            <person name="Smith K."/>
            <person name="Zickler D."/>
            <person name="Kueck U."/>
            <person name="Freitag M."/>
        </authorList>
    </citation>
    <scope>NUCLEOTIDE SEQUENCE [LARGE SCALE GENOMIC DNA]</scope>
    <source>
        <strain evidence="4">ATCC MYA-333 / DSM 997 / K(L3346) / K-hell</strain>
        <tissue evidence="3">Mycelium</tissue>
    </source>
</reference>
<evidence type="ECO:0000313" key="3">
    <source>
        <dbReference type="EMBL" id="CCC10890.1"/>
    </source>
</evidence>
<dbReference type="GO" id="GO:0005524">
    <property type="term" value="F:ATP binding"/>
    <property type="evidence" value="ECO:0007669"/>
    <property type="project" value="InterPro"/>
</dbReference>
<dbReference type="PANTHER" id="PTHR24359:SF37">
    <property type="entry name" value="PROTEIN KINASE DOMAIN-CONTAINING PROTEIN"/>
    <property type="match status" value="1"/>
</dbReference>
<dbReference type="Gene3D" id="1.10.510.10">
    <property type="entry name" value="Transferase(Phosphotransferase) domain 1"/>
    <property type="match status" value="1"/>
</dbReference>
<comment type="caution">
    <text evidence="3">The sequence shown here is derived from an EMBL/GenBank/DDBJ whole genome shotgun (WGS) entry which is preliminary data.</text>
</comment>